<dbReference type="InterPro" id="IPR020103">
    <property type="entry name" value="PsdUridine_synth_cat_dom_sf"/>
</dbReference>
<dbReference type="PROSITE" id="PS01129">
    <property type="entry name" value="PSI_RLU"/>
    <property type="match status" value="1"/>
</dbReference>
<dbReference type="Pfam" id="PF01479">
    <property type="entry name" value="S4"/>
    <property type="match status" value="1"/>
</dbReference>
<evidence type="ECO:0000259" key="7">
    <source>
        <dbReference type="Pfam" id="PF01479"/>
    </source>
</evidence>
<accession>A0A8J4LQR0</accession>
<evidence type="ECO:0000256" key="5">
    <source>
        <dbReference type="SAM" id="MobiDB-lite"/>
    </source>
</evidence>
<dbReference type="SUPFAM" id="SSF55120">
    <property type="entry name" value="Pseudouridine synthase"/>
    <property type="match status" value="1"/>
</dbReference>
<dbReference type="Proteomes" id="UP000722791">
    <property type="component" value="Unassembled WGS sequence"/>
</dbReference>
<dbReference type="GO" id="GO:0003723">
    <property type="term" value="F:RNA binding"/>
    <property type="evidence" value="ECO:0007669"/>
    <property type="project" value="UniProtKB-KW"/>
</dbReference>
<evidence type="ECO:0000256" key="1">
    <source>
        <dbReference type="ARBA" id="ARBA00000073"/>
    </source>
</evidence>
<evidence type="ECO:0000256" key="3">
    <source>
        <dbReference type="ARBA" id="ARBA00023235"/>
    </source>
</evidence>
<evidence type="ECO:0000256" key="4">
    <source>
        <dbReference type="PROSITE-ProRule" id="PRU00182"/>
    </source>
</evidence>
<dbReference type="CDD" id="cd02869">
    <property type="entry name" value="PseudoU_synth_RluA_like"/>
    <property type="match status" value="1"/>
</dbReference>
<sequence>MLMSNPNLKVSRLDARGTWPYANRRRPCQPAFACKSRQHVMSISAVGSFPSFTFRVTARQVASTKLRLDTFLATQIAADLASHNEAGVARTADVSRAKVQASIAAGLVQINGRPATKASQQLRPGDSVVCSLPPPPPVQALPEAIPLDIRYEDDHVIVINKPAGMVVHVAPGHYTGTLVNALLHHCALPALDLDLDPNLGGELDPDFHHLDMIPGPGCSSDDIDLAYDGDDDDGDGGDGDDTEINENAFPLKRNGGQTGKCNNNSNNNAKSKAVDLGDHDVGCDGVVVGGQGGSSSLRPGIVHRIDKGTSGLLVVAKTELALTRLQAQFKARTVDRLYESITVGCPAQPCGRVETNVVRDPRDRKRMAAAPYGSGRGRTAGSSYSVVTPLAGGGAALVRWKLDTGRTHQIRVHAKHIGHPLLGDDTYGGTAAAALAVVARNLPADTVRWLVEDLGRPALHARTLGFSHPVTGNRLAFEQPPPEDFRRALLQLGLGAEHLSGSL</sequence>
<comment type="caution">
    <text evidence="8">The sequence shown here is derived from an EMBL/GenBank/DDBJ whole genome shotgun (WGS) entry which is preliminary data.</text>
</comment>
<reference evidence="8" key="1">
    <citation type="journal article" date="2021" name="Proc. Natl. Acad. Sci. U.S.A.">
        <title>Three genomes in the algal genus Volvox reveal the fate of a haploid sex-determining region after a transition to homothallism.</title>
        <authorList>
            <person name="Yamamoto K."/>
            <person name="Hamaji T."/>
            <person name="Kawai-Toyooka H."/>
            <person name="Matsuzaki R."/>
            <person name="Takahashi F."/>
            <person name="Nishimura Y."/>
            <person name="Kawachi M."/>
            <person name="Noguchi H."/>
            <person name="Minakuchi Y."/>
            <person name="Umen J.G."/>
            <person name="Toyoda A."/>
            <person name="Nozaki H."/>
        </authorList>
    </citation>
    <scope>NUCLEOTIDE SEQUENCE</scope>
    <source>
        <strain evidence="8">NIES-3785</strain>
    </source>
</reference>
<dbReference type="SUPFAM" id="SSF55174">
    <property type="entry name" value="Alpha-L RNA-binding motif"/>
    <property type="match status" value="1"/>
</dbReference>
<comment type="catalytic activity">
    <reaction evidence="1">
        <text>a uridine in RNA = a pseudouridine in RNA</text>
        <dbReference type="Rhea" id="RHEA:48348"/>
        <dbReference type="Rhea" id="RHEA-COMP:12068"/>
        <dbReference type="Rhea" id="RHEA-COMP:12069"/>
        <dbReference type="ChEBI" id="CHEBI:65314"/>
        <dbReference type="ChEBI" id="CHEBI:65315"/>
    </reaction>
</comment>
<feature type="compositionally biased region" description="Acidic residues" evidence="5">
    <location>
        <begin position="221"/>
        <end position="244"/>
    </location>
</feature>
<dbReference type="AlphaFoldDB" id="A0A8J4LQR0"/>
<evidence type="ECO:0008006" key="10">
    <source>
        <dbReference type="Google" id="ProtNLM"/>
    </source>
</evidence>
<feature type="region of interest" description="Disordered" evidence="5">
    <location>
        <begin position="221"/>
        <end position="267"/>
    </location>
</feature>
<evidence type="ECO:0000259" key="6">
    <source>
        <dbReference type="Pfam" id="PF00849"/>
    </source>
</evidence>
<keyword evidence="4" id="KW-0694">RNA-binding</keyword>
<dbReference type="Gene3D" id="3.10.290.10">
    <property type="entry name" value="RNA-binding S4 domain"/>
    <property type="match status" value="1"/>
</dbReference>
<name>A0A8J4LQR0_9CHLO</name>
<feature type="domain" description="RNA-binding S4" evidence="7">
    <location>
        <begin position="94"/>
        <end position="128"/>
    </location>
</feature>
<evidence type="ECO:0000256" key="2">
    <source>
        <dbReference type="ARBA" id="ARBA00010876"/>
    </source>
</evidence>
<dbReference type="PROSITE" id="PS50889">
    <property type="entry name" value="S4"/>
    <property type="match status" value="1"/>
</dbReference>
<organism evidence="8 9">
    <name type="scientific">Volvox reticuliferus</name>
    <dbReference type="NCBI Taxonomy" id="1737510"/>
    <lineage>
        <taxon>Eukaryota</taxon>
        <taxon>Viridiplantae</taxon>
        <taxon>Chlorophyta</taxon>
        <taxon>core chlorophytes</taxon>
        <taxon>Chlorophyceae</taxon>
        <taxon>CS clade</taxon>
        <taxon>Chlamydomonadales</taxon>
        <taxon>Volvocaceae</taxon>
        <taxon>Volvox</taxon>
    </lineage>
</organism>
<comment type="similarity">
    <text evidence="2">Belongs to the pseudouridine synthase RluA family.</text>
</comment>
<feature type="domain" description="Pseudouridine synthase RsuA/RluA-like" evidence="6">
    <location>
        <begin position="296"/>
        <end position="416"/>
    </location>
</feature>
<dbReference type="GO" id="GO:0009982">
    <property type="term" value="F:pseudouridine synthase activity"/>
    <property type="evidence" value="ECO:0007669"/>
    <property type="project" value="InterPro"/>
</dbReference>
<dbReference type="EMBL" id="BNCQ01000023">
    <property type="protein sequence ID" value="GIM07061.1"/>
    <property type="molecule type" value="Genomic_DNA"/>
</dbReference>
<proteinExistence type="inferred from homology"/>
<dbReference type="Pfam" id="PF00849">
    <property type="entry name" value="PseudoU_synth_2"/>
    <property type="match status" value="1"/>
</dbReference>
<dbReference type="InterPro" id="IPR050188">
    <property type="entry name" value="RluA_PseudoU_synthase"/>
</dbReference>
<dbReference type="GO" id="GO:0000455">
    <property type="term" value="P:enzyme-directed rRNA pseudouridine synthesis"/>
    <property type="evidence" value="ECO:0007669"/>
    <property type="project" value="TreeGrafter"/>
</dbReference>
<evidence type="ECO:0000313" key="9">
    <source>
        <dbReference type="Proteomes" id="UP000722791"/>
    </source>
</evidence>
<gene>
    <name evidence="8" type="ORF">Vretimale_11296</name>
</gene>
<dbReference type="Gene3D" id="3.30.2350.10">
    <property type="entry name" value="Pseudouridine synthase"/>
    <property type="match status" value="2"/>
</dbReference>
<keyword evidence="3" id="KW-0413">Isomerase</keyword>
<dbReference type="InterPro" id="IPR006145">
    <property type="entry name" value="PsdUridine_synth_RsuA/RluA"/>
</dbReference>
<dbReference type="InterPro" id="IPR036986">
    <property type="entry name" value="S4_RNA-bd_sf"/>
</dbReference>
<dbReference type="InterPro" id="IPR006224">
    <property type="entry name" value="PsdUridine_synth_RluA-like_CS"/>
</dbReference>
<dbReference type="PANTHER" id="PTHR21600">
    <property type="entry name" value="MITOCHONDRIAL RNA PSEUDOURIDINE SYNTHASE"/>
    <property type="match status" value="1"/>
</dbReference>
<dbReference type="CDD" id="cd00165">
    <property type="entry name" value="S4"/>
    <property type="match status" value="1"/>
</dbReference>
<evidence type="ECO:0000313" key="8">
    <source>
        <dbReference type="EMBL" id="GIM07061.1"/>
    </source>
</evidence>
<dbReference type="InterPro" id="IPR002942">
    <property type="entry name" value="S4_RNA-bd"/>
</dbReference>
<dbReference type="PANTHER" id="PTHR21600:SF87">
    <property type="entry name" value="RNA PSEUDOURIDYLATE SYNTHASE DOMAIN-CONTAINING PROTEIN 1"/>
    <property type="match status" value="1"/>
</dbReference>
<protein>
    <recommendedName>
        <fullName evidence="10">RNA-binding S4 domain-containing protein</fullName>
    </recommendedName>
</protein>